<reference evidence="2" key="1">
    <citation type="submission" date="2017-03" db="EMBL/GenBank/DDBJ databases">
        <title>Phytopthora megakarya and P. palmivora, two closely related causual agents of cacao black pod achieved similar genome size and gene model numbers by different mechanisms.</title>
        <authorList>
            <person name="Ali S."/>
            <person name="Shao J."/>
            <person name="Larry D.J."/>
            <person name="Kronmiller B."/>
            <person name="Shen D."/>
            <person name="Strem M.D."/>
            <person name="Melnick R.L."/>
            <person name="Guiltinan M.J."/>
            <person name="Tyler B.M."/>
            <person name="Meinhardt L.W."/>
            <person name="Bailey B.A."/>
        </authorList>
    </citation>
    <scope>NUCLEOTIDE SEQUENCE [LARGE SCALE GENOMIC DNA]</scope>
    <source>
        <strain evidence="2">zdho120</strain>
    </source>
</reference>
<dbReference type="AlphaFoldDB" id="A0A225UUV7"/>
<evidence type="ECO:0000313" key="1">
    <source>
        <dbReference type="EMBL" id="OWY96326.1"/>
    </source>
</evidence>
<name>A0A225UUV7_9STRA</name>
<evidence type="ECO:0000313" key="2">
    <source>
        <dbReference type="Proteomes" id="UP000198211"/>
    </source>
</evidence>
<comment type="caution">
    <text evidence="1">The sequence shown here is derived from an EMBL/GenBank/DDBJ whole genome shotgun (WGS) entry which is preliminary data.</text>
</comment>
<keyword evidence="2" id="KW-1185">Reference proteome</keyword>
<protein>
    <submittedName>
        <fullName evidence="1">Uncharacterized protein</fullName>
    </submittedName>
</protein>
<dbReference type="EMBL" id="NBNE01011791">
    <property type="protein sequence ID" value="OWY96326.1"/>
    <property type="molecule type" value="Genomic_DNA"/>
</dbReference>
<accession>A0A225UUV7</accession>
<sequence>MLDVDDVRREMVLVLQERSVKELSVPPAVLWQNIYNVFRAMHPTSALHGIPRPKGITIVKNVSARRRGGEVFRAIESATLVIRARYNISYPTVT</sequence>
<proteinExistence type="predicted"/>
<dbReference type="Proteomes" id="UP000198211">
    <property type="component" value="Unassembled WGS sequence"/>
</dbReference>
<organism evidence="1 2">
    <name type="scientific">Phytophthora megakarya</name>
    <dbReference type="NCBI Taxonomy" id="4795"/>
    <lineage>
        <taxon>Eukaryota</taxon>
        <taxon>Sar</taxon>
        <taxon>Stramenopiles</taxon>
        <taxon>Oomycota</taxon>
        <taxon>Peronosporomycetes</taxon>
        <taxon>Peronosporales</taxon>
        <taxon>Peronosporaceae</taxon>
        <taxon>Phytophthora</taxon>
    </lineage>
</organism>
<gene>
    <name evidence="1" type="ORF">PHMEG_00033431</name>
</gene>